<protein>
    <submittedName>
        <fullName evidence="2">Uncharacterized protein</fullName>
    </submittedName>
</protein>
<proteinExistence type="predicted"/>
<reference evidence="2" key="1">
    <citation type="submission" date="2021-04" db="EMBL/GenBank/DDBJ databases">
        <title>First draft genome resource for Brassicaceae pathogens Fusarium oxysporum f. sp. raphani and Fusarium oxysporum f. sp. rapae.</title>
        <authorList>
            <person name="Asai S."/>
        </authorList>
    </citation>
    <scope>NUCLEOTIDE SEQUENCE</scope>
    <source>
        <strain evidence="2">Tf1208</strain>
    </source>
</reference>
<feature type="signal peptide" evidence="1">
    <location>
        <begin position="1"/>
        <end position="19"/>
    </location>
</feature>
<dbReference type="AlphaFoldDB" id="A0A8J5NQT0"/>
<evidence type="ECO:0000313" key="3">
    <source>
        <dbReference type="Proteomes" id="UP000694050"/>
    </source>
</evidence>
<accession>A0A8J5NQT0</accession>
<evidence type="ECO:0000256" key="1">
    <source>
        <dbReference type="SAM" id="SignalP"/>
    </source>
</evidence>
<dbReference type="Proteomes" id="UP000694050">
    <property type="component" value="Unassembled WGS sequence"/>
</dbReference>
<feature type="chain" id="PRO_5035312064" evidence="1">
    <location>
        <begin position="20"/>
        <end position="130"/>
    </location>
</feature>
<dbReference type="EMBL" id="JAELUQ010000007">
    <property type="protein sequence ID" value="KAG7410456.1"/>
    <property type="molecule type" value="Genomic_DNA"/>
</dbReference>
<evidence type="ECO:0000313" key="2">
    <source>
        <dbReference type="EMBL" id="KAG7410456.1"/>
    </source>
</evidence>
<gene>
    <name evidence="2" type="ORF">Forpe1208_v009717</name>
</gene>
<sequence>MLPQPLTITLVLSVQYAVALTNSSRLPEQLFLDIPINDVLQNTSMLPLVDPWSSKYVEAIQRKRYGDAIWARFRIEGRVQNGITQDTNDTILDIIEEDAASYKVNAPVQYTEDVAFYASTSSDDKHSRPL</sequence>
<comment type="caution">
    <text evidence="2">The sequence shown here is derived from an EMBL/GenBank/DDBJ whole genome shotgun (WGS) entry which is preliminary data.</text>
</comment>
<keyword evidence="1" id="KW-0732">Signal</keyword>
<organism evidence="2 3">
    <name type="scientific">Fusarium oxysporum f. sp. rapae</name>
    <dbReference type="NCBI Taxonomy" id="485398"/>
    <lineage>
        <taxon>Eukaryota</taxon>
        <taxon>Fungi</taxon>
        <taxon>Dikarya</taxon>
        <taxon>Ascomycota</taxon>
        <taxon>Pezizomycotina</taxon>
        <taxon>Sordariomycetes</taxon>
        <taxon>Hypocreomycetidae</taxon>
        <taxon>Hypocreales</taxon>
        <taxon>Nectriaceae</taxon>
        <taxon>Fusarium</taxon>
        <taxon>Fusarium oxysporum species complex</taxon>
    </lineage>
</organism>
<name>A0A8J5NQT0_FUSOX</name>